<dbReference type="InterPro" id="IPR017900">
    <property type="entry name" value="4Fe4S_Fe_S_CS"/>
</dbReference>
<evidence type="ECO:0000313" key="7">
    <source>
        <dbReference type="Proteomes" id="UP000003880"/>
    </source>
</evidence>
<evidence type="ECO:0000313" key="6">
    <source>
        <dbReference type="EMBL" id="EFE09690.1"/>
    </source>
</evidence>
<evidence type="ECO:0000256" key="3">
    <source>
        <dbReference type="ARBA" id="ARBA00023004"/>
    </source>
</evidence>
<dbReference type="PANTHER" id="PTHR24960">
    <property type="entry name" value="PHOTOSYSTEM I IRON-SULFUR CENTER-RELATED"/>
    <property type="match status" value="1"/>
</dbReference>
<organism evidence="6 7">
    <name type="scientific">Citrobacter youngae ATCC 29220</name>
    <dbReference type="NCBI Taxonomy" id="500640"/>
    <lineage>
        <taxon>Bacteria</taxon>
        <taxon>Pseudomonadati</taxon>
        <taxon>Pseudomonadota</taxon>
        <taxon>Gammaproteobacteria</taxon>
        <taxon>Enterobacterales</taxon>
        <taxon>Enterobacteriaceae</taxon>
        <taxon>Citrobacter</taxon>
        <taxon>Citrobacter freundii complex</taxon>
    </lineage>
</organism>
<dbReference type="PROSITE" id="PS51257">
    <property type="entry name" value="PROKAR_LIPOPROTEIN"/>
    <property type="match status" value="1"/>
</dbReference>
<evidence type="ECO:0000256" key="1">
    <source>
        <dbReference type="ARBA" id="ARBA00022485"/>
    </source>
</evidence>
<comment type="caution">
    <text evidence="6">The sequence shown here is derived from an EMBL/GenBank/DDBJ whole genome shotgun (WGS) entry which is preliminary data.</text>
</comment>
<dbReference type="InterPro" id="IPR050157">
    <property type="entry name" value="PSI_iron-sulfur_center"/>
</dbReference>
<proteinExistence type="predicted"/>
<feature type="domain" description="4Fe-4S ferredoxin-type" evidence="5">
    <location>
        <begin position="216"/>
        <end position="244"/>
    </location>
</feature>
<accession>D4B928</accession>
<reference evidence="6 7" key="1">
    <citation type="submission" date="2010-02" db="EMBL/GenBank/DDBJ databases">
        <authorList>
            <person name="Weinstock G."/>
            <person name="Sodergren E."/>
            <person name="Clifton S."/>
            <person name="Fulton L."/>
            <person name="Fulton B."/>
            <person name="Courtney L."/>
            <person name="Fronick C."/>
            <person name="Harrison M."/>
            <person name="Strong C."/>
            <person name="Farmer C."/>
            <person name="Delahaunty K."/>
            <person name="Markovic C."/>
            <person name="Hall O."/>
            <person name="Minx P."/>
            <person name="Tomlinson C."/>
            <person name="Mitreva M."/>
            <person name="Nelson J."/>
            <person name="Hou S."/>
            <person name="Wollam A."/>
            <person name="Pepin K.H."/>
            <person name="Johnson M."/>
            <person name="Bhonagiri V."/>
            <person name="Zhang X."/>
            <person name="Suruliraj S."/>
            <person name="Warren W."/>
            <person name="Chinwalla A."/>
            <person name="Mardis E.R."/>
            <person name="Wilson R.K."/>
        </authorList>
    </citation>
    <scope>NUCLEOTIDE SEQUENCE [LARGE SCALE GENOMIC DNA]</scope>
    <source>
        <strain evidence="6 7">ATCC 29220</strain>
    </source>
</reference>
<protein>
    <submittedName>
        <fullName evidence="6">4Fe-4S binding domain protein</fullName>
    </submittedName>
</protein>
<keyword evidence="2" id="KW-0479">Metal-binding</keyword>
<dbReference type="eggNOG" id="COG2768">
    <property type="taxonomic scope" value="Bacteria"/>
</dbReference>
<dbReference type="GO" id="GO:0005737">
    <property type="term" value="C:cytoplasm"/>
    <property type="evidence" value="ECO:0007669"/>
    <property type="project" value="TreeGrafter"/>
</dbReference>
<dbReference type="HOGENOM" id="CLU_083567_0_0_6"/>
<sequence>MLFRLTKPSTPPGVGASCLRKKFPRHVCQACVSICPVNAISLSPAGPEINDDECIRCGNCLFACPVDALQNLQPATRKYKNFSLVAPFSSVAPSVGELLMWHYLHRIRSVEMEIDNYPGWVEAVAALNIRLREFNAPVWQILSPQPKAVDIARRRLLPTNEVDVQSGVVACGRRARRQAFHGMSEYQLSLDTLQCMLCGACSRACPEEAICFTDGAFEFSSSICTGCLSCEAVCPVQSIYIKRLPGEKSVSRLPYMEKRCDCCQRKFYTFSPEADCCPICQRHTYGMREA</sequence>
<feature type="domain" description="4Fe-4S ferredoxin-type" evidence="5">
    <location>
        <begin position="45"/>
        <end position="75"/>
    </location>
</feature>
<dbReference type="Proteomes" id="UP000003880">
    <property type="component" value="Unassembled WGS sequence"/>
</dbReference>
<dbReference type="Gene3D" id="3.30.70.20">
    <property type="match status" value="2"/>
</dbReference>
<dbReference type="PROSITE" id="PS51379">
    <property type="entry name" value="4FE4S_FER_2"/>
    <property type="match status" value="3"/>
</dbReference>
<dbReference type="PANTHER" id="PTHR24960:SF79">
    <property type="entry name" value="PHOTOSYSTEM I IRON-SULFUR CENTER"/>
    <property type="match status" value="1"/>
</dbReference>
<dbReference type="SUPFAM" id="SSF54862">
    <property type="entry name" value="4Fe-4S ferredoxins"/>
    <property type="match status" value="2"/>
</dbReference>
<dbReference type="EMBL" id="ABWL02000005">
    <property type="protein sequence ID" value="EFE09690.1"/>
    <property type="molecule type" value="Genomic_DNA"/>
</dbReference>
<evidence type="ECO:0000256" key="4">
    <source>
        <dbReference type="ARBA" id="ARBA00023014"/>
    </source>
</evidence>
<keyword evidence="3" id="KW-0408">Iron</keyword>
<keyword evidence="1" id="KW-0004">4Fe-4S</keyword>
<evidence type="ECO:0000256" key="2">
    <source>
        <dbReference type="ARBA" id="ARBA00022723"/>
    </source>
</evidence>
<feature type="domain" description="4Fe-4S ferredoxin-type" evidence="5">
    <location>
        <begin position="186"/>
        <end position="215"/>
    </location>
</feature>
<gene>
    <name evidence="6" type="ORF">CIT292_06966</name>
</gene>
<keyword evidence="4" id="KW-0411">Iron-sulfur</keyword>
<dbReference type="PROSITE" id="PS00198">
    <property type="entry name" value="4FE4S_FER_1"/>
    <property type="match status" value="3"/>
</dbReference>
<dbReference type="GO" id="GO:0046872">
    <property type="term" value="F:metal ion binding"/>
    <property type="evidence" value="ECO:0007669"/>
    <property type="project" value="UniProtKB-KW"/>
</dbReference>
<evidence type="ECO:0000259" key="5">
    <source>
        <dbReference type="PROSITE" id="PS51379"/>
    </source>
</evidence>
<dbReference type="Pfam" id="PF12838">
    <property type="entry name" value="Fer4_7"/>
    <property type="match status" value="2"/>
</dbReference>
<dbReference type="GO" id="GO:0051539">
    <property type="term" value="F:4 iron, 4 sulfur cluster binding"/>
    <property type="evidence" value="ECO:0007669"/>
    <property type="project" value="UniProtKB-KW"/>
</dbReference>
<dbReference type="InterPro" id="IPR017896">
    <property type="entry name" value="4Fe4S_Fe-S-bd"/>
</dbReference>
<dbReference type="eggNOG" id="COG1145">
    <property type="taxonomic scope" value="Bacteria"/>
</dbReference>
<name>D4B928_9ENTR</name>
<dbReference type="AlphaFoldDB" id="D4B928"/>